<evidence type="ECO:0000313" key="1">
    <source>
        <dbReference type="EMBL" id="KAI5068770.1"/>
    </source>
</evidence>
<name>A0A9D4ZCT1_ADICA</name>
<evidence type="ECO:0000313" key="2">
    <source>
        <dbReference type="Proteomes" id="UP000886520"/>
    </source>
</evidence>
<organism evidence="1 2">
    <name type="scientific">Adiantum capillus-veneris</name>
    <name type="common">Maidenhair fern</name>
    <dbReference type="NCBI Taxonomy" id="13818"/>
    <lineage>
        <taxon>Eukaryota</taxon>
        <taxon>Viridiplantae</taxon>
        <taxon>Streptophyta</taxon>
        <taxon>Embryophyta</taxon>
        <taxon>Tracheophyta</taxon>
        <taxon>Polypodiopsida</taxon>
        <taxon>Polypodiidae</taxon>
        <taxon>Polypodiales</taxon>
        <taxon>Pteridineae</taxon>
        <taxon>Pteridaceae</taxon>
        <taxon>Vittarioideae</taxon>
        <taxon>Adiantum</taxon>
    </lineage>
</organism>
<gene>
    <name evidence="1" type="ORF">GOP47_0017115</name>
</gene>
<dbReference type="Proteomes" id="UP000886520">
    <property type="component" value="Chromosome 16"/>
</dbReference>
<reference evidence="1" key="1">
    <citation type="submission" date="2021-01" db="EMBL/GenBank/DDBJ databases">
        <title>Adiantum capillus-veneris genome.</title>
        <authorList>
            <person name="Fang Y."/>
            <person name="Liao Q."/>
        </authorList>
    </citation>
    <scope>NUCLEOTIDE SEQUENCE</scope>
    <source>
        <strain evidence="1">H3</strain>
        <tissue evidence="1">Leaf</tissue>
    </source>
</reference>
<comment type="caution">
    <text evidence="1">The sequence shown here is derived from an EMBL/GenBank/DDBJ whole genome shotgun (WGS) entry which is preliminary data.</text>
</comment>
<protein>
    <submittedName>
        <fullName evidence="1">Uncharacterized protein</fullName>
    </submittedName>
</protein>
<accession>A0A9D4ZCT1</accession>
<dbReference type="AlphaFoldDB" id="A0A9D4ZCT1"/>
<keyword evidence="2" id="KW-1185">Reference proteome</keyword>
<dbReference type="EMBL" id="JABFUD020000016">
    <property type="protein sequence ID" value="KAI5068770.1"/>
    <property type="molecule type" value="Genomic_DNA"/>
</dbReference>
<sequence>MQLSPGLNLSILASYSLPRGHPLSKDHIFAVGIPNVDGGLFFPILSSPFFNDSSQAAPPGFAFGLYGSPCNSAVCTLYLAVCAGYSGNTEPDALQQSGLFFPLSTPAGIKVYPSYFTQNGIVVPLWIANGDSPINNAGDASLVVVAAQSGMELTSINSAYTARMEKGGLALFMNDMGGKLPPYWIFPFLRDPGGPLQSQREAAA</sequence>
<proteinExistence type="predicted"/>